<evidence type="ECO:0000256" key="1">
    <source>
        <dbReference type="ARBA" id="ARBA00022917"/>
    </source>
</evidence>
<evidence type="ECO:0000259" key="2">
    <source>
        <dbReference type="Pfam" id="PF03950"/>
    </source>
</evidence>
<organism evidence="4 5">
    <name type="scientific">Eimeria maxima</name>
    <name type="common">Coccidian parasite</name>
    <dbReference type="NCBI Taxonomy" id="5804"/>
    <lineage>
        <taxon>Eukaryota</taxon>
        <taxon>Sar</taxon>
        <taxon>Alveolata</taxon>
        <taxon>Apicomplexa</taxon>
        <taxon>Conoidasida</taxon>
        <taxon>Coccidia</taxon>
        <taxon>Eucoccidiorida</taxon>
        <taxon>Eimeriorina</taxon>
        <taxon>Eimeriidae</taxon>
        <taxon>Eimeria</taxon>
    </lineage>
</organism>
<dbReference type="Pfam" id="PF03950">
    <property type="entry name" value="tRNA-synt_1c_C"/>
    <property type="match status" value="1"/>
</dbReference>
<evidence type="ECO:0000313" key="4">
    <source>
        <dbReference type="EMBL" id="CDJ57577.1"/>
    </source>
</evidence>
<dbReference type="Proteomes" id="UP000030763">
    <property type="component" value="Unassembled WGS sequence"/>
</dbReference>
<dbReference type="GO" id="GO:0004818">
    <property type="term" value="F:glutamate-tRNA ligase activity"/>
    <property type="evidence" value="ECO:0007669"/>
    <property type="project" value="TreeGrafter"/>
</dbReference>
<dbReference type="GO" id="GO:0005829">
    <property type="term" value="C:cytosol"/>
    <property type="evidence" value="ECO:0007669"/>
    <property type="project" value="TreeGrafter"/>
</dbReference>
<evidence type="ECO:0000313" key="5">
    <source>
        <dbReference type="Proteomes" id="UP000030763"/>
    </source>
</evidence>
<dbReference type="InterPro" id="IPR049437">
    <property type="entry name" value="tRNA-synt_1c_C2"/>
</dbReference>
<dbReference type="InterPro" id="IPR020059">
    <property type="entry name" value="Glu/Gln-tRNA-synth_Ib_codon-bd"/>
</dbReference>
<proteinExistence type="predicted"/>
<dbReference type="PANTHER" id="PTHR43097:SF5">
    <property type="entry name" value="GLUTAMATE--TRNA LIGASE"/>
    <property type="match status" value="1"/>
</dbReference>
<keyword evidence="1" id="KW-0648">Protein biosynthesis</keyword>
<dbReference type="OrthoDB" id="354170at2759"/>
<dbReference type="GO" id="GO:0005524">
    <property type="term" value="F:ATP binding"/>
    <property type="evidence" value="ECO:0007669"/>
    <property type="project" value="InterPro"/>
</dbReference>
<reference evidence="4" key="1">
    <citation type="submission" date="2013-10" db="EMBL/GenBank/DDBJ databases">
        <title>Genomic analysis of the causative agents of coccidiosis in chickens.</title>
        <authorList>
            <person name="Reid A.J."/>
            <person name="Blake D."/>
            <person name="Billington K."/>
            <person name="Browne H."/>
            <person name="Dunn M."/>
            <person name="Hung S."/>
            <person name="Kawahara F."/>
            <person name="Miranda-Saavedra D."/>
            <person name="Mourier T."/>
            <person name="Nagra H."/>
            <person name="Otto T.D."/>
            <person name="Rawlings N."/>
            <person name="Sanchez A."/>
            <person name="Sanders M."/>
            <person name="Subramaniam C."/>
            <person name="Tay Y."/>
            <person name="Dear P."/>
            <person name="Doerig C."/>
            <person name="Gruber A."/>
            <person name="Parkinson J."/>
            <person name="Shirley M."/>
            <person name="Wan K.L."/>
            <person name="Berriman M."/>
            <person name="Tomley F."/>
            <person name="Pain A."/>
        </authorList>
    </citation>
    <scope>NUCLEOTIDE SEQUENCE [LARGE SCALE GENOMIC DNA]</scope>
    <source>
        <strain evidence="4">Weybridge</strain>
    </source>
</reference>
<keyword evidence="4" id="KW-0030">Aminoacyl-tRNA synthetase</keyword>
<dbReference type="GeneID" id="25338023"/>
<dbReference type="SUPFAM" id="SSF50715">
    <property type="entry name" value="Ribosomal protein L25-like"/>
    <property type="match status" value="1"/>
</dbReference>
<protein>
    <submittedName>
        <fullName evidence="4">Glutamyl-tRNA synthetase, putative</fullName>
    </submittedName>
</protein>
<dbReference type="VEuPathDB" id="ToxoDB:EMWEY_00040370"/>
<feature type="domain" description="tRNA synthetases class I (E and Q) anti-codon binding" evidence="3">
    <location>
        <begin position="86"/>
        <end position="147"/>
    </location>
</feature>
<keyword evidence="4" id="KW-0436">Ligase</keyword>
<dbReference type="InterPro" id="IPR050132">
    <property type="entry name" value="Gln/Glu-tRNA_Ligase"/>
</dbReference>
<gene>
    <name evidence="4" type="ORF">EMWEY_00040370</name>
</gene>
<dbReference type="GO" id="GO:0017102">
    <property type="term" value="C:methionyl glutamyl tRNA synthetase complex"/>
    <property type="evidence" value="ECO:0007669"/>
    <property type="project" value="TreeGrafter"/>
</dbReference>
<dbReference type="EMBL" id="HG719325">
    <property type="protein sequence ID" value="CDJ57577.1"/>
    <property type="molecule type" value="Genomic_DNA"/>
</dbReference>
<feature type="domain" description="Glutamyl/glutaminyl-tRNA synthetase class Ib anti-codon binding" evidence="2">
    <location>
        <begin position="19"/>
        <end position="83"/>
    </location>
</feature>
<dbReference type="Gene3D" id="2.40.240.10">
    <property type="entry name" value="Ribosomal Protein L25, Chain P"/>
    <property type="match status" value="1"/>
</dbReference>
<accession>U6M051</accession>
<dbReference type="InterPro" id="IPR020056">
    <property type="entry name" value="Rbsml_bL25/Gln-tRNA_synth_N"/>
</dbReference>
<dbReference type="Pfam" id="PF20974">
    <property type="entry name" value="tRNA-synt_1c_C2"/>
    <property type="match status" value="1"/>
</dbReference>
<dbReference type="AlphaFoldDB" id="U6M051"/>
<dbReference type="PANTHER" id="PTHR43097">
    <property type="entry name" value="GLUTAMINE-TRNA LIGASE"/>
    <property type="match status" value="1"/>
</dbReference>
<reference evidence="4" key="2">
    <citation type="submission" date="2013-10" db="EMBL/GenBank/DDBJ databases">
        <authorList>
            <person name="Aslett M."/>
        </authorList>
    </citation>
    <scope>NUCLEOTIDE SEQUENCE [LARGE SCALE GENOMIC DNA]</scope>
    <source>
        <strain evidence="4">Weybridge</strain>
    </source>
</reference>
<dbReference type="RefSeq" id="XP_013334225.1">
    <property type="nucleotide sequence ID" value="XM_013478771.1"/>
</dbReference>
<dbReference type="GO" id="GO:0006424">
    <property type="term" value="P:glutamyl-tRNA aminoacylation"/>
    <property type="evidence" value="ECO:0007669"/>
    <property type="project" value="TreeGrafter"/>
</dbReference>
<sequence length="186" mass="21138">MENDKLWSINKQIIDPIVPRFMAVDQAEAVEFIIEGGPSTVELKERQLHQKNPNLGFANLYLYNKILIEGDDAKLCEEGEELTKLILREYDHLLTEDKIDEENEESFKLAINKNTLFNTYAIGDPNLQNLHIGDKMQLERRGYFILDKIEGDVRVLIKIPDGKTKAMSVISSKVDAAALVGGKKKH</sequence>
<evidence type="ECO:0000259" key="3">
    <source>
        <dbReference type="Pfam" id="PF20974"/>
    </source>
</evidence>
<keyword evidence="5" id="KW-1185">Reference proteome</keyword>
<dbReference type="InterPro" id="IPR011035">
    <property type="entry name" value="Ribosomal_bL25/Gln-tRNA_synth"/>
</dbReference>
<name>U6M051_EIMMA</name>